<feature type="non-terminal residue" evidence="1">
    <location>
        <position position="1"/>
    </location>
</feature>
<name>A0A195F3F0_9HYME</name>
<evidence type="ECO:0000313" key="2">
    <source>
        <dbReference type="Proteomes" id="UP000078541"/>
    </source>
</evidence>
<accession>A0A195F3F0</accession>
<keyword evidence="2" id="KW-1185">Reference proteome</keyword>
<dbReference type="AlphaFoldDB" id="A0A195F3F0"/>
<dbReference type="Proteomes" id="UP000078541">
    <property type="component" value="Unassembled WGS sequence"/>
</dbReference>
<gene>
    <name evidence="1" type="ORF">ALC56_11196</name>
</gene>
<proteinExistence type="predicted"/>
<dbReference type="EMBL" id="KQ981856">
    <property type="protein sequence ID" value="KYN34707.1"/>
    <property type="molecule type" value="Genomic_DNA"/>
</dbReference>
<organism evidence="1 2">
    <name type="scientific">Trachymyrmex septentrionalis</name>
    <dbReference type="NCBI Taxonomy" id="34720"/>
    <lineage>
        <taxon>Eukaryota</taxon>
        <taxon>Metazoa</taxon>
        <taxon>Ecdysozoa</taxon>
        <taxon>Arthropoda</taxon>
        <taxon>Hexapoda</taxon>
        <taxon>Insecta</taxon>
        <taxon>Pterygota</taxon>
        <taxon>Neoptera</taxon>
        <taxon>Endopterygota</taxon>
        <taxon>Hymenoptera</taxon>
        <taxon>Apocrita</taxon>
        <taxon>Aculeata</taxon>
        <taxon>Formicoidea</taxon>
        <taxon>Formicidae</taxon>
        <taxon>Myrmicinae</taxon>
        <taxon>Trachymyrmex</taxon>
    </lineage>
</organism>
<evidence type="ECO:0000313" key="1">
    <source>
        <dbReference type="EMBL" id="KYN34707.1"/>
    </source>
</evidence>
<reference evidence="1 2" key="1">
    <citation type="submission" date="2016-03" db="EMBL/GenBank/DDBJ databases">
        <title>Trachymyrmex septentrionalis WGS genome.</title>
        <authorList>
            <person name="Nygaard S."/>
            <person name="Hu H."/>
            <person name="Boomsma J."/>
            <person name="Zhang G."/>
        </authorList>
    </citation>
    <scope>NUCLEOTIDE SEQUENCE [LARGE SCALE GENOMIC DNA]</scope>
    <source>
        <strain evidence="1">Tsep2-gDNA-1</strain>
        <tissue evidence="1">Whole body</tissue>
    </source>
</reference>
<protein>
    <submittedName>
        <fullName evidence="1">Uncharacterized protein</fullName>
    </submittedName>
</protein>
<sequence length="126" mass="14243">DNVPSLHRLEFGDCLGVGHTVKSSLAIGENSFHIDSHVSARTVGTADDTEAKSLVPRTFEKSSGQYRKRCTAFTWSWQSTKTRLLSFGGFVDVFKLRISIQTFIRVLSTLKKLHCIYLNVRKYTCK</sequence>